<dbReference type="InterPro" id="IPR004122">
    <property type="entry name" value="BAF_prot"/>
</dbReference>
<comment type="caution">
    <text evidence="4">The sequence shown here is derived from an EMBL/GenBank/DDBJ whole genome shotgun (WGS) entry which is preliminary data.</text>
</comment>
<gene>
    <name evidence="4" type="ORF">NP493_102g00014</name>
</gene>
<accession>A0AAD9P7F0</accession>
<name>A0AAD9P7F0_RIDPI</name>
<dbReference type="Proteomes" id="UP001209878">
    <property type="component" value="Unassembled WGS sequence"/>
</dbReference>
<dbReference type="PANTHER" id="PTHR47507:SF5">
    <property type="entry name" value="BARRIER-TO-AUTOINTEGRATION FACTOR"/>
    <property type="match status" value="1"/>
</dbReference>
<evidence type="ECO:0000313" key="5">
    <source>
        <dbReference type="Proteomes" id="UP001209878"/>
    </source>
</evidence>
<dbReference type="GO" id="GO:0051276">
    <property type="term" value="P:chromosome organization"/>
    <property type="evidence" value="ECO:0007669"/>
    <property type="project" value="TreeGrafter"/>
</dbReference>
<dbReference type="InterPro" id="IPR036617">
    <property type="entry name" value="BAF_sf"/>
</dbReference>
<reference evidence="4" key="1">
    <citation type="journal article" date="2023" name="Mol. Biol. Evol.">
        <title>Third-Generation Sequencing Reveals the Adaptive Role of the Epigenome in Three Deep-Sea Polychaetes.</title>
        <authorList>
            <person name="Perez M."/>
            <person name="Aroh O."/>
            <person name="Sun Y."/>
            <person name="Lan Y."/>
            <person name="Juniper S.K."/>
            <person name="Young C.R."/>
            <person name="Angers B."/>
            <person name="Qian P.Y."/>
        </authorList>
    </citation>
    <scope>NUCLEOTIDE SEQUENCE</scope>
    <source>
        <strain evidence="4">R07B-5</strain>
    </source>
</reference>
<keyword evidence="2" id="KW-0539">Nucleus</keyword>
<dbReference type="AlphaFoldDB" id="A0AAD9P7F0"/>
<dbReference type="EMBL" id="JAODUO010000102">
    <property type="protein sequence ID" value="KAK2189558.1"/>
    <property type="molecule type" value="Genomic_DNA"/>
</dbReference>
<dbReference type="Gene3D" id="1.10.150.40">
    <property type="entry name" value="Barrier-to-autointegration factor, BAF"/>
    <property type="match status" value="2"/>
</dbReference>
<comment type="subcellular location">
    <subcellularLocation>
        <location evidence="1">Nucleus</location>
    </subcellularLocation>
</comment>
<organism evidence="4 5">
    <name type="scientific">Ridgeia piscesae</name>
    <name type="common">Tubeworm</name>
    <dbReference type="NCBI Taxonomy" id="27915"/>
    <lineage>
        <taxon>Eukaryota</taxon>
        <taxon>Metazoa</taxon>
        <taxon>Spiralia</taxon>
        <taxon>Lophotrochozoa</taxon>
        <taxon>Annelida</taxon>
        <taxon>Polychaeta</taxon>
        <taxon>Sedentaria</taxon>
        <taxon>Canalipalpata</taxon>
        <taxon>Sabellida</taxon>
        <taxon>Siboglinidae</taxon>
        <taxon>Ridgeia</taxon>
    </lineage>
</organism>
<evidence type="ECO:0000256" key="1">
    <source>
        <dbReference type="ARBA" id="ARBA00004123"/>
    </source>
</evidence>
<proteinExistence type="predicted"/>
<feature type="compositionally biased region" description="Polar residues" evidence="3">
    <location>
        <begin position="77"/>
        <end position="94"/>
    </location>
</feature>
<dbReference type="Pfam" id="PF02961">
    <property type="entry name" value="SAM_BAF"/>
    <property type="match status" value="2"/>
</dbReference>
<sequence length="213" mass="24014">MGNKEAIKLPGISKLSWCRLSYTGCYYAYALWGKFLVVGKDPLLFQMWLRDVTGANPRSAAARWSKIAMDARGDISSGRTSPASRLTSKHNASTPIARPRQRRKNIVTETGDAVKRRTKIDVSTSVEQLKYRRFLCEPMGDKVVSALPGVTPVAESRLRERGYATAAKVWGKFLTLQKNPELFHAWMHDVSGANKRAVRSCCRCLEEYCDMYM</sequence>
<dbReference type="GO" id="GO:0005634">
    <property type="term" value="C:nucleus"/>
    <property type="evidence" value="ECO:0007669"/>
    <property type="project" value="UniProtKB-SubCell"/>
</dbReference>
<protein>
    <submittedName>
        <fullName evidence="4">Uncharacterized protein</fullName>
    </submittedName>
</protein>
<evidence type="ECO:0000256" key="3">
    <source>
        <dbReference type="SAM" id="MobiDB-lite"/>
    </source>
</evidence>
<dbReference type="SUPFAM" id="SSF47798">
    <property type="entry name" value="Barrier-to-autointegration factor, BAF"/>
    <property type="match status" value="2"/>
</dbReference>
<evidence type="ECO:0000313" key="4">
    <source>
        <dbReference type="EMBL" id="KAK2189558.1"/>
    </source>
</evidence>
<dbReference type="SMART" id="SM01023">
    <property type="entry name" value="BAF"/>
    <property type="match status" value="1"/>
</dbReference>
<dbReference type="InterPro" id="IPR051387">
    <property type="entry name" value="BAF"/>
</dbReference>
<evidence type="ECO:0000256" key="2">
    <source>
        <dbReference type="ARBA" id="ARBA00023242"/>
    </source>
</evidence>
<dbReference type="GO" id="GO:0000793">
    <property type="term" value="C:condensed chromosome"/>
    <property type="evidence" value="ECO:0007669"/>
    <property type="project" value="TreeGrafter"/>
</dbReference>
<dbReference type="PANTHER" id="PTHR47507">
    <property type="entry name" value="BARRIER TO AUTOINTEGRATION FACTOR 2"/>
    <property type="match status" value="1"/>
</dbReference>
<keyword evidence="5" id="KW-1185">Reference proteome</keyword>
<dbReference type="GO" id="GO:0003677">
    <property type="term" value="F:DNA binding"/>
    <property type="evidence" value="ECO:0007669"/>
    <property type="project" value="InterPro"/>
</dbReference>
<feature type="region of interest" description="Disordered" evidence="3">
    <location>
        <begin position="73"/>
        <end position="110"/>
    </location>
</feature>